<proteinExistence type="predicted"/>
<protein>
    <submittedName>
        <fullName evidence="1">Uncharacterized protein</fullName>
    </submittedName>
</protein>
<comment type="caution">
    <text evidence="1">The sequence shown here is derived from an EMBL/GenBank/DDBJ whole genome shotgun (WGS) entry which is preliminary data.</text>
</comment>
<dbReference type="Proteomes" id="UP001234297">
    <property type="component" value="Chromosome 5"/>
</dbReference>
<sequence length="278" mass="31316">MATAESDKLLADMWASFIAGGAPMKCSAHNEEHGKKSTSQTWEDLPHLKRDGSAELQQMLPSLGRWMSMGEEDWEQLLDGNTAGNNCEPSASNCTSGGAELASEPKEVRREKMVTRHFRGVRRRPWGKFAAEIRDSSRKGARVWLGTFTTAEQAALAYDKAALRMRGPRTYLNFPLEVVEEALGHDLNSTSSCSQSSKTSYRFKLDGGYHYPVLDHDERSSNTIKRAANEWDYNDDIMIETPMWKRLACIEEIFRNELDVVELQDLGNDYLESLLASL</sequence>
<name>A0ACC2M053_PERAE</name>
<gene>
    <name evidence="1" type="ORF">MRB53_015542</name>
</gene>
<evidence type="ECO:0000313" key="2">
    <source>
        <dbReference type="Proteomes" id="UP001234297"/>
    </source>
</evidence>
<keyword evidence="2" id="KW-1185">Reference proteome</keyword>
<accession>A0ACC2M053</accession>
<organism evidence="1 2">
    <name type="scientific">Persea americana</name>
    <name type="common">Avocado</name>
    <dbReference type="NCBI Taxonomy" id="3435"/>
    <lineage>
        <taxon>Eukaryota</taxon>
        <taxon>Viridiplantae</taxon>
        <taxon>Streptophyta</taxon>
        <taxon>Embryophyta</taxon>
        <taxon>Tracheophyta</taxon>
        <taxon>Spermatophyta</taxon>
        <taxon>Magnoliopsida</taxon>
        <taxon>Magnoliidae</taxon>
        <taxon>Laurales</taxon>
        <taxon>Lauraceae</taxon>
        <taxon>Persea</taxon>
    </lineage>
</organism>
<evidence type="ECO:0000313" key="1">
    <source>
        <dbReference type="EMBL" id="KAJ8638848.1"/>
    </source>
</evidence>
<reference evidence="1 2" key="1">
    <citation type="journal article" date="2022" name="Hortic Res">
        <title>A haplotype resolved chromosomal level avocado genome allows analysis of novel avocado genes.</title>
        <authorList>
            <person name="Nath O."/>
            <person name="Fletcher S.J."/>
            <person name="Hayward A."/>
            <person name="Shaw L.M."/>
            <person name="Masouleh A.K."/>
            <person name="Furtado A."/>
            <person name="Henry R.J."/>
            <person name="Mitter N."/>
        </authorList>
    </citation>
    <scope>NUCLEOTIDE SEQUENCE [LARGE SCALE GENOMIC DNA]</scope>
    <source>
        <strain evidence="2">cv. Hass</strain>
    </source>
</reference>
<dbReference type="EMBL" id="CM056813">
    <property type="protein sequence ID" value="KAJ8638848.1"/>
    <property type="molecule type" value="Genomic_DNA"/>
</dbReference>